<dbReference type="Proteomes" id="UP000294820">
    <property type="component" value="Chromosome 1"/>
</dbReference>
<feature type="transmembrane region" description="Helical" evidence="1">
    <location>
        <begin position="185"/>
        <end position="202"/>
    </location>
</feature>
<keyword evidence="3" id="KW-1185">Reference proteome</keyword>
<organism evidence="2 3">
    <name type="scientific">Dickeya aquatica</name>
    <dbReference type="NCBI Taxonomy" id="1401087"/>
    <lineage>
        <taxon>Bacteria</taxon>
        <taxon>Pseudomonadati</taxon>
        <taxon>Pseudomonadota</taxon>
        <taxon>Gammaproteobacteria</taxon>
        <taxon>Enterobacterales</taxon>
        <taxon>Pectobacteriaceae</taxon>
        <taxon>Dickeya</taxon>
    </lineage>
</organism>
<evidence type="ECO:0000256" key="1">
    <source>
        <dbReference type="SAM" id="Phobius"/>
    </source>
</evidence>
<name>A0A375A9Y6_9GAMM</name>
<evidence type="ECO:0008006" key="4">
    <source>
        <dbReference type="Google" id="ProtNLM"/>
    </source>
</evidence>
<reference evidence="2 3" key="1">
    <citation type="submission" date="2016-09" db="EMBL/GenBank/DDBJ databases">
        <authorList>
            <person name="Reverchon S."/>
            <person name="Nasser W."/>
            <person name="Leonard S."/>
            <person name="Brochier C."/>
            <person name="Duprey A."/>
        </authorList>
    </citation>
    <scope>NUCLEOTIDE SEQUENCE [LARGE SCALE GENOMIC DNA]</scope>
    <source>
        <strain evidence="2 3">174/2</strain>
    </source>
</reference>
<evidence type="ECO:0000313" key="2">
    <source>
        <dbReference type="EMBL" id="SLM62850.1"/>
    </source>
</evidence>
<keyword evidence="1" id="KW-1133">Transmembrane helix</keyword>
<proteinExistence type="predicted"/>
<keyword evidence="1" id="KW-0472">Membrane</keyword>
<protein>
    <recommendedName>
        <fullName evidence="4">Flagella biosynthesis regulator</fullName>
    </recommendedName>
</protein>
<accession>A0A375A9Y6</accession>
<evidence type="ECO:0000313" key="3">
    <source>
        <dbReference type="Proteomes" id="UP000294820"/>
    </source>
</evidence>
<keyword evidence="1" id="KW-0812">Transmembrane</keyword>
<gene>
    <name evidence="2" type="ORF">DAQ1742_01920</name>
</gene>
<dbReference type="RefSeq" id="WP_067487021.1">
    <property type="nucleotide sequence ID" value="NZ_LT615367.1"/>
</dbReference>
<sequence length="203" mass="23078">MSVESHGNENRLAGRDFYESSITVDKINIAIPAANEEKRPLVPAQRKQLNQLVKEIADGGYEEGFSVWQRVHAEIGVKSIDDMTVNQYQTAVSYLQALRDRYREKDASNALVHLLLKNTQQVDQRQQLIHYCHIHFGTGRLTELTRSQLQQALSWLDDRQCSTVPEQTAPNARQSWQEVLKAEPLVFSAVFVAGIILGAIFFR</sequence>
<dbReference type="EMBL" id="LT615367">
    <property type="protein sequence ID" value="SLM62850.1"/>
    <property type="molecule type" value="Genomic_DNA"/>
</dbReference>
<dbReference type="AlphaFoldDB" id="A0A375A9Y6"/>
<dbReference type="KEGG" id="daq:DAQ1742_01920"/>